<dbReference type="Proteomes" id="UP001597186">
    <property type="component" value="Unassembled WGS sequence"/>
</dbReference>
<protein>
    <recommendedName>
        <fullName evidence="3">Inovirus Gp2 family protein</fullName>
    </recommendedName>
</protein>
<comment type="caution">
    <text evidence="1">The sequence shown here is derived from an EMBL/GenBank/DDBJ whole genome shotgun (WGS) entry which is preliminary data.</text>
</comment>
<gene>
    <name evidence="1" type="ORF">ACFTOW_13580</name>
</gene>
<reference evidence="2" key="1">
    <citation type="journal article" date="2019" name="Int. J. Syst. Evol. Microbiol.">
        <title>The Global Catalogue of Microorganisms (GCM) 10K type strain sequencing project: providing services to taxonomists for standard genome sequencing and annotation.</title>
        <authorList>
            <consortium name="The Broad Institute Genomics Platform"/>
            <consortium name="The Broad Institute Genome Sequencing Center for Infectious Disease"/>
            <person name="Wu L."/>
            <person name="Ma J."/>
        </authorList>
    </citation>
    <scope>NUCLEOTIDE SEQUENCE [LARGE SCALE GENOMIC DNA]</scope>
    <source>
        <strain evidence="2">CGMCC 1.12477</strain>
    </source>
</reference>
<evidence type="ECO:0000313" key="2">
    <source>
        <dbReference type="Proteomes" id="UP001597186"/>
    </source>
</evidence>
<dbReference type="EMBL" id="JBHUDD010000100">
    <property type="protein sequence ID" value="MFD1510429.1"/>
    <property type="molecule type" value="Genomic_DNA"/>
</dbReference>
<dbReference type="RefSeq" id="WP_379916599.1">
    <property type="nucleotide sequence ID" value="NZ_JBHUDD010000100.1"/>
</dbReference>
<name>A0ABW4EK00_9RHOB</name>
<accession>A0ABW4EK00</accession>
<organism evidence="1 2">
    <name type="scientific">Lacimonas salitolerans</name>
    <dbReference type="NCBI Taxonomy" id="1323750"/>
    <lineage>
        <taxon>Bacteria</taxon>
        <taxon>Pseudomonadati</taxon>
        <taxon>Pseudomonadota</taxon>
        <taxon>Alphaproteobacteria</taxon>
        <taxon>Rhodobacterales</taxon>
        <taxon>Paracoccaceae</taxon>
        <taxon>Lacimonas</taxon>
    </lineage>
</organism>
<evidence type="ECO:0008006" key="3">
    <source>
        <dbReference type="Google" id="ProtNLM"/>
    </source>
</evidence>
<proteinExistence type="predicted"/>
<keyword evidence="2" id="KW-1185">Reference proteome</keyword>
<sequence length="249" mass="28899">MVRDTVVADTVETQDRPTLPPHSFCHISYEFSAPLINTRERIAMADWRRERRELNKYLLQKDWDVFGTLKFVNGRTIGSTSAHKLLRSYWNKVDRVFFGHAAERQNMRVPRWCFAHEGSDSENFHIHFVLKSPTADIEHACTVLNAIWAKHHHQTAPLAKNWVMPVKSRSRAVNYVTREYWRMGSATLLDEISWDRTDLAEMAKYEHNAQRQRLQRAASPIWLRQAQQALTAQQAAYGADDGNLVAKRG</sequence>
<evidence type="ECO:0000313" key="1">
    <source>
        <dbReference type="EMBL" id="MFD1510429.1"/>
    </source>
</evidence>